<evidence type="ECO:0000313" key="2">
    <source>
        <dbReference type="EMBL" id="QGG95891.1"/>
    </source>
</evidence>
<gene>
    <name evidence="2" type="ORF">GH723_12735</name>
</gene>
<evidence type="ECO:0000256" key="1">
    <source>
        <dbReference type="SAM" id="MobiDB-lite"/>
    </source>
</evidence>
<evidence type="ECO:0000313" key="3">
    <source>
        <dbReference type="Proteomes" id="UP000334019"/>
    </source>
</evidence>
<organism evidence="2 3">
    <name type="scientific">Actinomarinicola tropica</name>
    <dbReference type="NCBI Taxonomy" id="2789776"/>
    <lineage>
        <taxon>Bacteria</taxon>
        <taxon>Bacillati</taxon>
        <taxon>Actinomycetota</taxon>
        <taxon>Acidimicrobiia</taxon>
        <taxon>Acidimicrobiales</taxon>
        <taxon>Iamiaceae</taxon>
        <taxon>Actinomarinicola</taxon>
    </lineage>
</organism>
<protein>
    <submittedName>
        <fullName evidence="2">Uncharacterized protein</fullName>
    </submittedName>
</protein>
<keyword evidence="3" id="KW-1185">Reference proteome</keyword>
<dbReference type="EMBL" id="CP045851">
    <property type="protein sequence ID" value="QGG95891.1"/>
    <property type="molecule type" value="Genomic_DNA"/>
</dbReference>
<dbReference type="AlphaFoldDB" id="A0A5Q2RMT9"/>
<dbReference type="Proteomes" id="UP000334019">
    <property type="component" value="Chromosome"/>
</dbReference>
<reference evidence="2 3" key="1">
    <citation type="submission" date="2019-11" db="EMBL/GenBank/DDBJ databases">
        <authorList>
            <person name="He Y."/>
        </authorList>
    </citation>
    <scope>NUCLEOTIDE SEQUENCE [LARGE SCALE GENOMIC DNA]</scope>
    <source>
        <strain evidence="2 3">SCSIO 58843</strain>
    </source>
</reference>
<feature type="region of interest" description="Disordered" evidence="1">
    <location>
        <begin position="1"/>
        <end position="104"/>
    </location>
</feature>
<proteinExistence type="predicted"/>
<feature type="compositionally biased region" description="Basic and acidic residues" evidence="1">
    <location>
        <begin position="16"/>
        <end position="36"/>
    </location>
</feature>
<sequence length="172" mass="18107">MSPAQPEVHRSGRTPLDPDHADTQVEVEHRAPRDEPGGGPVPEDNRPGHHPDHEQDKPDLDEFAAKFGTAPSEEGGDEPGDGSESATDREAASTSPVDRGRSALETAASVVSGGISAGAAVAGPLVSGARGLVERLAEKKRHSDTSSSEGDADRIARLESRVADLERQLRER</sequence>
<accession>A0A5Q2RMT9</accession>
<name>A0A5Q2RMT9_9ACTN</name>
<feature type="compositionally biased region" description="Basic and acidic residues" evidence="1">
    <location>
        <begin position="151"/>
        <end position="172"/>
    </location>
</feature>
<dbReference type="KEGG" id="atq:GH723_12735"/>
<feature type="region of interest" description="Disordered" evidence="1">
    <location>
        <begin position="137"/>
        <end position="172"/>
    </location>
</feature>
<dbReference type="RefSeq" id="WP_153759997.1">
    <property type="nucleotide sequence ID" value="NZ_CP045851.1"/>
</dbReference>
<feature type="compositionally biased region" description="Basic and acidic residues" evidence="1">
    <location>
        <begin position="43"/>
        <end position="64"/>
    </location>
</feature>